<dbReference type="Proteomes" id="UP001500957">
    <property type="component" value="Unassembled WGS sequence"/>
</dbReference>
<evidence type="ECO:0000259" key="3">
    <source>
        <dbReference type="Pfam" id="PF24837"/>
    </source>
</evidence>
<accession>A0ABP3SH46</accession>
<reference evidence="5" key="1">
    <citation type="journal article" date="2019" name="Int. J. Syst. Evol. Microbiol.">
        <title>The Global Catalogue of Microorganisms (GCM) 10K type strain sequencing project: providing services to taxonomists for standard genome sequencing and annotation.</title>
        <authorList>
            <consortium name="The Broad Institute Genomics Platform"/>
            <consortium name="The Broad Institute Genome Sequencing Center for Infectious Disease"/>
            <person name="Wu L."/>
            <person name="Ma J."/>
        </authorList>
    </citation>
    <scope>NUCLEOTIDE SEQUENCE [LARGE SCALE GENOMIC DNA]</scope>
    <source>
        <strain evidence="5">JCM 10671</strain>
    </source>
</reference>
<sequence>MPTIAQRRRLAGLLTAVSLVAAGGLATETVAAPAAPPSDTSPKVKTRNPAKIPRVVDARFGKHKAYDRVVFDLTGKASGYNVRYVSTLRQCGSGKKVTIPGKKFLSITLEPAQAHDNKGRDVYRGPGQNSTANPKLPTLRSMRMLCDFEGQVAFGLGLKRKAGFRVGTLSKPTRIYVDVAH</sequence>
<proteinExistence type="predicted"/>
<feature type="domain" description="AMIN-like" evidence="3">
    <location>
        <begin position="54"/>
        <end position="181"/>
    </location>
</feature>
<keyword evidence="2" id="KW-0732">Signal</keyword>
<evidence type="ECO:0000256" key="2">
    <source>
        <dbReference type="SAM" id="SignalP"/>
    </source>
</evidence>
<feature type="signal peptide" evidence="2">
    <location>
        <begin position="1"/>
        <end position="26"/>
    </location>
</feature>
<dbReference type="InterPro" id="IPR056303">
    <property type="entry name" value="AMIN-like"/>
</dbReference>
<evidence type="ECO:0000313" key="4">
    <source>
        <dbReference type="EMBL" id="GAA0633095.1"/>
    </source>
</evidence>
<feature type="region of interest" description="Disordered" evidence="1">
    <location>
        <begin position="116"/>
        <end position="135"/>
    </location>
</feature>
<dbReference type="RefSeq" id="WP_344608305.1">
    <property type="nucleotide sequence ID" value="NZ_BAAAHE010000044.1"/>
</dbReference>
<evidence type="ECO:0000256" key="1">
    <source>
        <dbReference type="SAM" id="MobiDB-lite"/>
    </source>
</evidence>
<dbReference type="EMBL" id="BAAAHE010000044">
    <property type="protein sequence ID" value="GAA0633095.1"/>
    <property type="molecule type" value="Genomic_DNA"/>
</dbReference>
<feature type="chain" id="PRO_5046452757" description="AMIN-like domain-containing protein" evidence="2">
    <location>
        <begin position="27"/>
        <end position="181"/>
    </location>
</feature>
<name>A0ABP3SH46_9ACTN</name>
<comment type="caution">
    <text evidence="4">The sequence shown here is derived from an EMBL/GenBank/DDBJ whole genome shotgun (WGS) entry which is preliminary data.</text>
</comment>
<organism evidence="4 5">
    <name type="scientific">Sporichthya brevicatena</name>
    <dbReference type="NCBI Taxonomy" id="171442"/>
    <lineage>
        <taxon>Bacteria</taxon>
        <taxon>Bacillati</taxon>
        <taxon>Actinomycetota</taxon>
        <taxon>Actinomycetes</taxon>
        <taxon>Sporichthyales</taxon>
        <taxon>Sporichthyaceae</taxon>
        <taxon>Sporichthya</taxon>
    </lineage>
</organism>
<protein>
    <recommendedName>
        <fullName evidence="3">AMIN-like domain-containing protein</fullName>
    </recommendedName>
</protein>
<gene>
    <name evidence="4" type="ORF">GCM10009547_41280</name>
</gene>
<dbReference type="Pfam" id="PF24837">
    <property type="entry name" value="AMIN-like"/>
    <property type="match status" value="1"/>
</dbReference>
<keyword evidence="5" id="KW-1185">Reference proteome</keyword>
<evidence type="ECO:0000313" key="5">
    <source>
        <dbReference type="Proteomes" id="UP001500957"/>
    </source>
</evidence>